<dbReference type="InterPro" id="IPR013785">
    <property type="entry name" value="Aldolase_TIM"/>
</dbReference>
<dbReference type="SMART" id="SM01130">
    <property type="entry name" value="DHDPS"/>
    <property type="match status" value="1"/>
</dbReference>
<evidence type="ECO:0000313" key="4">
    <source>
        <dbReference type="Proteomes" id="UP000199706"/>
    </source>
</evidence>
<dbReference type="RefSeq" id="WP_244106123.1">
    <property type="nucleotide sequence ID" value="NZ_CADERL010000003.1"/>
</dbReference>
<dbReference type="Proteomes" id="UP000199706">
    <property type="component" value="Unassembled WGS sequence"/>
</dbReference>
<dbReference type="Pfam" id="PF00701">
    <property type="entry name" value="DHDPS"/>
    <property type="match status" value="1"/>
</dbReference>
<evidence type="ECO:0000313" key="3">
    <source>
        <dbReference type="EMBL" id="SDF94781.1"/>
    </source>
</evidence>
<dbReference type="SUPFAM" id="SSF51569">
    <property type="entry name" value="Aldolase"/>
    <property type="match status" value="1"/>
</dbReference>
<dbReference type="InterPro" id="IPR002220">
    <property type="entry name" value="DapA-like"/>
</dbReference>
<gene>
    <name evidence="3" type="ORF">SAMN05216466_101656</name>
</gene>
<evidence type="ECO:0000256" key="1">
    <source>
        <dbReference type="ARBA" id="ARBA00007592"/>
    </source>
</evidence>
<dbReference type="CDD" id="cd00408">
    <property type="entry name" value="DHDPS-like"/>
    <property type="match status" value="1"/>
</dbReference>
<comment type="similarity">
    <text evidence="1">Belongs to the DapA family.</text>
</comment>
<keyword evidence="2" id="KW-0456">Lyase</keyword>
<sequence>MPVIKTLIGKPDSSIEQLAFEAMTPSSVSRPEIAGIYPILYAFFDRDNRLDRPAMRRQMQAIVRAGAPGVAMLGLATEVNKLSRAEREQVIQWAREDSGGSLPLAVTVSGTSVEAQRELARFAVEQGASWLILQPPVLPPGTAPQPESFYADFFAAVMEGFDVPMGIQNAPEYLGVGLSPDNLQRLAAQCPNFCLLKGEGPSIVLAETVARIGRLMPVLNGRGGLELLDNLRAGCSGMIVAPDCFDWQQRVYQAFTAGDSARAEALYREVLPAIVFVMQSLDTLICYGKRIAAWRMGFEVQHDRDPALLPSRFGLEAARRFADLLGPLP</sequence>
<dbReference type="EMBL" id="FNCJ01000001">
    <property type="protein sequence ID" value="SDF94781.1"/>
    <property type="molecule type" value="Genomic_DNA"/>
</dbReference>
<dbReference type="PANTHER" id="PTHR12128:SF66">
    <property type="entry name" value="4-HYDROXY-2-OXOGLUTARATE ALDOLASE, MITOCHONDRIAL"/>
    <property type="match status" value="1"/>
</dbReference>
<reference evidence="3 4" key="1">
    <citation type="submission" date="2016-10" db="EMBL/GenBank/DDBJ databases">
        <authorList>
            <person name="de Groot N.N."/>
        </authorList>
    </citation>
    <scope>NUCLEOTIDE SEQUENCE [LARGE SCALE GENOMIC DNA]</scope>
    <source>
        <strain evidence="3 4">LMG 2247</strain>
    </source>
</reference>
<organism evidence="3 4">
    <name type="scientific">Paraburkholderia phenazinium</name>
    <dbReference type="NCBI Taxonomy" id="60549"/>
    <lineage>
        <taxon>Bacteria</taxon>
        <taxon>Pseudomonadati</taxon>
        <taxon>Pseudomonadota</taxon>
        <taxon>Betaproteobacteria</taxon>
        <taxon>Burkholderiales</taxon>
        <taxon>Burkholderiaceae</taxon>
        <taxon>Paraburkholderia</taxon>
    </lineage>
</organism>
<accession>A0A1G7Q8D5</accession>
<dbReference type="Gene3D" id="3.20.20.70">
    <property type="entry name" value="Aldolase class I"/>
    <property type="match status" value="1"/>
</dbReference>
<dbReference type="AlphaFoldDB" id="A0A1G7Q8D5"/>
<dbReference type="GO" id="GO:0005829">
    <property type="term" value="C:cytosol"/>
    <property type="evidence" value="ECO:0007669"/>
    <property type="project" value="TreeGrafter"/>
</dbReference>
<evidence type="ECO:0000256" key="2">
    <source>
        <dbReference type="ARBA" id="ARBA00023239"/>
    </source>
</evidence>
<dbReference type="PANTHER" id="PTHR12128">
    <property type="entry name" value="DIHYDRODIPICOLINATE SYNTHASE"/>
    <property type="match status" value="1"/>
</dbReference>
<dbReference type="GO" id="GO:0008840">
    <property type="term" value="F:4-hydroxy-tetrahydrodipicolinate synthase activity"/>
    <property type="evidence" value="ECO:0007669"/>
    <property type="project" value="TreeGrafter"/>
</dbReference>
<name>A0A1G7Q8D5_9BURK</name>
<proteinExistence type="inferred from homology"/>
<protein>
    <submittedName>
        <fullName evidence="3">4-hydroxy-tetrahydrodipicolinate synthase</fullName>
    </submittedName>
</protein>